<reference evidence="8" key="1">
    <citation type="submission" date="2016-06" db="UniProtKB">
        <authorList>
            <consortium name="WormBaseParasite"/>
        </authorList>
    </citation>
    <scope>IDENTIFICATION</scope>
</reference>
<evidence type="ECO:0000313" key="7">
    <source>
        <dbReference type="Proteomes" id="UP000271098"/>
    </source>
</evidence>
<dbReference type="EMBL" id="UYRT01002547">
    <property type="protein sequence ID" value="VDK31174.1"/>
    <property type="molecule type" value="Genomic_DNA"/>
</dbReference>
<sequence>MRNTSAADVNSNGQVDLFLISVAAFPIIMTFGTVTGNIFVLIAVSLSNGHPTKLLIANLAAADLLVGMVFPLLCACTHLVKFGRKTSYLFIEHKLKFRF</sequence>
<organism evidence="8">
    <name type="scientific">Gongylonema pulchrum</name>
    <dbReference type="NCBI Taxonomy" id="637853"/>
    <lineage>
        <taxon>Eukaryota</taxon>
        <taxon>Metazoa</taxon>
        <taxon>Ecdysozoa</taxon>
        <taxon>Nematoda</taxon>
        <taxon>Chromadorea</taxon>
        <taxon>Rhabditida</taxon>
        <taxon>Spirurina</taxon>
        <taxon>Spiruromorpha</taxon>
        <taxon>Spiruroidea</taxon>
        <taxon>Gongylonematidae</taxon>
        <taxon>Gongylonema</taxon>
    </lineage>
</organism>
<protein>
    <submittedName>
        <fullName evidence="8">G_PROTEIN_RECEP_F1_2 domain-containing protein</fullName>
    </submittedName>
</protein>
<evidence type="ECO:0000256" key="4">
    <source>
        <dbReference type="ARBA" id="ARBA00023136"/>
    </source>
</evidence>
<dbReference type="PRINTS" id="PR00237">
    <property type="entry name" value="GPCRRHODOPSN"/>
</dbReference>
<keyword evidence="3 5" id="KW-1133">Transmembrane helix</keyword>
<dbReference type="WBParaSite" id="GPUH_0000190001-mRNA-1">
    <property type="protein sequence ID" value="GPUH_0000190001-mRNA-1"/>
    <property type="gene ID" value="GPUH_0000190001"/>
</dbReference>
<dbReference type="AlphaFoldDB" id="A0A183CZK4"/>
<dbReference type="GO" id="GO:0016020">
    <property type="term" value="C:membrane"/>
    <property type="evidence" value="ECO:0007669"/>
    <property type="project" value="UniProtKB-SubCell"/>
</dbReference>
<evidence type="ECO:0000313" key="8">
    <source>
        <dbReference type="WBParaSite" id="GPUH_0000190001-mRNA-1"/>
    </source>
</evidence>
<accession>A0A183CZK4</accession>
<dbReference type="SUPFAM" id="SSF81321">
    <property type="entry name" value="Family A G protein-coupled receptor-like"/>
    <property type="match status" value="1"/>
</dbReference>
<feature type="transmembrane region" description="Helical" evidence="5">
    <location>
        <begin position="56"/>
        <end position="80"/>
    </location>
</feature>
<dbReference type="InterPro" id="IPR000276">
    <property type="entry name" value="GPCR_Rhodpsn"/>
</dbReference>
<keyword evidence="2 5" id="KW-0812">Transmembrane</keyword>
<evidence type="ECO:0000256" key="1">
    <source>
        <dbReference type="ARBA" id="ARBA00004370"/>
    </source>
</evidence>
<evidence type="ECO:0000256" key="2">
    <source>
        <dbReference type="ARBA" id="ARBA00022692"/>
    </source>
</evidence>
<comment type="subcellular location">
    <subcellularLocation>
        <location evidence="1">Membrane</location>
    </subcellularLocation>
</comment>
<keyword evidence="4 5" id="KW-0472">Membrane</keyword>
<dbReference type="Gene3D" id="1.20.1070.10">
    <property type="entry name" value="Rhodopsin 7-helix transmembrane proteins"/>
    <property type="match status" value="1"/>
</dbReference>
<dbReference type="GO" id="GO:0004930">
    <property type="term" value="F:G protein-coupled receptor activity"/>
    <property type="evidence" value="ECO:0007669"/>
    <property type="project" value="InterPro"/>
</dbReference>
<proteinExistence type="predicted"/>
<gene>
    <name evidence="6" type="ORF">GPUH_LOCUS1895</name>
</gene>
<evidence type="ECO:0000313" key="6">
    <source>
        <dbReference type="EMBL" id="VDK31174.1"/>
    </source>
</evidence>
<evidence type="ECO:0000256" key="5">
    <source>
        <dbReference type="SAM" id="Phobius"/>
    </source>
</evidence>
<keyword evidence="7" id="KW-1185">Reference proteome</keyword>
<feature type="transmembrane region" description="Helical" evidence="5">
    <location>
        <begin position="17"/>
        <end position="44"/>
    </location>
</feature>
<name>A0A183CZK4_9BILA</name>
<dbReference type="Proteomes" id="UP000271098">
    <property type="component" value="Unassembled WGS sequence"/>
</dbReference>
<evidence type="ECO:0000256" key="3">
    <source>
        <dbReference type="ARBA" id="ARBA00022989"/>
    </source>
</evidence>
<reference evidence="6 7" key="2">
    <citation type="submission" date="2018-11" db="EMBL/GenBank/DDBJ databases">
        <authorList>
            <consortium name="Pathogen Informatics"/>
        </authorList>
    </citation>
    <scope>NUCLEOTIDE SEQUENCE [LARGE SCALE GENOMIC DNA]</scope>
</reference>